<name>A0AA43QZ03_9LECA</name>
<dbReference type="Proteomes" id="UP001161017">
    <property type="component" value="Unassembled WGS sequence"/>
</dbReference>
<keyword evidence="2" id="KW-0812">Transmembrane</keyword>
<feature type="transmembrane region" description="Helical" evidence="2">
    <location>
        <begin position="490"/>
        <end position="514"/>
    </location>
</feature>
<feature type="transmembrane region" description="Helical" evidence="2">
    <location>
        <begin position="44"/>
        <end position="68"/>
    </location>
</feature>
<dbReference type="PANTHER" id="PTHR37577:SF1">
    <property type="entry name" value="INTEGRAL MEMBRANE PROTEIN"/>
    <property type="match status" value="1"/>
</dbReference>
<evidence type="ECO:0000313" key="4">
    <source>
        <dbReference type="Proteomes" id="UP001161017"/>
    </source>
</evidence>
<organism evidence="3 4">
    <name type="scientific">Ramalina farinacea</name>
    <dbReference type="NCBI Taxonomy" id="258253"/>
    <lineage>
        <taxon>Eukaryota</taxon>
        <taxon>Fungi</taxon>
        <taxon>Dikarya</taxon>
        <taxon>Ascomycota</taxon>
        <taxon>Pezizomycotina</taxon>
        <taxon>Lecanoromycetes</taxon>
        <taxon>OSLEUM clade</taxon>
        <taxon>Lecanoromycetidae</taxon>
        <taxon>Lecanorales</taxon>
        <taxon>Lecanorineae</taxon>
        <taxon>Ramalinaceae</taxon>
        <taxon>Ramalina</taxon>
    </lineage>
</organism>
<evidence type="ECO:0000256" key="2">
    <source>
        <dbReference type="SAM" id="Phobius"/>
    </source>
</evidence>
<dbReference type="InterPro" id="IPR053018">
    <property type="entry name" value="Elsinochrome_Biosynth-Asso"/>
</dbReference>
<dbReference type="EMBL" id="JAPUFD010000027">
    <property type="protein sequence ID" value="MDI1493508.1"/>
    <property type="molecule type" value="Genomic_DNA"/>
</dbReference>
<evidence type="ECO:0000256" key="1">
    <source>
        <dbReference type="SAM" id="MobiDB-lite"/>
    </source>
</evidence>
<protein>
    <submittedName>
        <fullName evidence="3">Uncharacterized protein</fullName>
    </submittedName>
</protein>
<dbReference type="PANTHER" id="PTHR37577">
    <property type="entry name" value="INTEGRAL MEMBRANE PROTEIN"/>
    <property type="match status" value="1"/>
</dbReference>
<accession>A0AA43QZ03</accession>
<dbReference type="AlphaFoldDB" id="A0AA43QZ03"/>
<reference evidence="3" key="1">
    <citation type="journal article" date="2023" name="Genome Biol. Evol.">
        <title>First Whole Genome Sequence and Flow Cytometry Genome Size Data for the Lichen-Forming Fungus Ramalina farinacea (Ascomycota).</title>
        <authorList>
            <person name="Llewellyn T."/>
            <person name="Mian S."/>
            <person name="Hill R."/>
            <person name="Leitch I.J."/>
            <person name="Gaya E."/>
        </authorList>
    </citation>
    <scope>NUCLEOTIDE SEQUENCE</scope>
    <source>
        <strain evidence="3">LIQ254RAFAR</strain>
    </source>
</reference>
<feature type="transmembrane region" description="Helical" evidence="2">
    <location>
        <begin position="291"/>
        <end position="312"/>
    </location>
</feature>
<feature type="transmembrane region" description="Helical" evidence="2">
    <location>
        <begin position="170"/>
        <end position="188"/>
    </location>
</feature>
<keyword evidence="4" id="KW-1185">Reference proteome</keyword>
<keyword evidence="2" id="KW-1133">Transmembrane helix</keyword>
<feature type="transmembrane region" description="Helical" evidence="2">
    <location>
        <begin position="318"/>
        <end position="338"/>
    </location>
</feature>
<comment type="caution">
    <text evidence="3">The sequence shown here is derived from an EMBL/GenBank/DDBJ whole genome shotgun (WGS) entry which is preliminary data.</text>
</comment>
<feature type="transmembrane region" description="Helical" evidence="2">
    <location>
        <begin position="228"/>
        <end position="246"/>
    </location>
</feature>
<sequence length="593" mass="66983">MANANATSLVNWIEQPVSICEYVPKYEHNDTIDVTSSDLADPDIAGVIVSFLATAYLVFIWMFVAYLGRWLPADLLGRADRFLYKRYPRNDSNHSWWQEAASSVVLGYADQQIATGISILVAGFVKTPDISVYHLHVVIYLAWMSSNTHLSAISLLQADFRDSKRSRWRALRVVGMCAIGVMVLVVLIPTTSTVWGQLVNSRDGQAAGVPARCFWHRRYSGYFSGDSIWSFVILIIGLIGKGLLLFKKTRRFFLENVKEGCLDKIAKVLDFIVDCNDNIYQRSSLQVKARIAALNLFFKVVMALYVAAWLLFELLESFVASLWMCLIGLAWGSTHILLHRSYISDTILEKENEWGFGQILPVALLVVPFSACMETFTGEHYREKKQNSTEILGSNSLNHAPPSMLLPSDTTIADDEFEMSDTENRTQLLSPGQFPGAEDTRRPLSPSPEEVEEKKRAVCRAARRARLSKQDIPDGCRPVWRQQDYMYNYLFVRSFLWAIHLFILIFVGRFFFLYFSLTPGSSGPVGNPILMVELMYGVSLLLVWFLVGMIFSRLFKLDAPVPQKFRLHSGLLSPLLDLQPTQGVLQADSTCGE</sequence>
<evidence type="ECO:0000313" key="3">
    <source>
        <dbReference type="EMBL" id="MDI1493508.1"/>
    </source>
</evidence>
<gene>
    <name evidence="3" type="ORF">OHK93_005298</name>
</gene>
<proteinExistence type="predicted"/>
<feature type="region of interest" description="Disordered" evidence="1">
    <location>
        <begin position="427"/>
        <end position="450"/>
    </location>
</feature>
<feature type="transmembrane region" description="Helical" evidence="2">
    <location>
        <begin position="534"/>
        <end position="555"/>
    </location>
</feature>
<keyword evidence="2" id="KW-0472">Membrane</keyword>